<dbReference type="VEuPathDB" id="FungiDB:PV08_01474"/>
<reference evidence="2 3" key="1">
    <citation type="submission" date="2015-01" db="EMBL/GenBank/DDBJ databases">
        <title>The Genome Sequence of Exophiala spinifera CBS89968.</title>
        <authorList>
            <consortium name="The Broad Institute Genomics Platform"/>
            <person name="Cuomo C."/>
            <person name="de Hoog S."/>
            <person name="Gorbushina A."/>
            <person name="Stielow B."/>
            <person name="Teixiera M."/>
            <person name="Abouelleil A."/>
            <person name="Chapman S.B."/>
            <person name="Priest M."/>
            <person name="Young S.K."/>
            <person name="Wortman J."/>
            <person name="Nusbaum C."/>
            <person name="Birren B."/>
        </authorList>
    </citation>
    <scope>NUCLEOTIDE SEQUENCE [LARGE SCALE GENOMIC DNA]</scope>
    <source>
        <strain evidence="2 3">CBS 89968</strain>
    </source>
</reference>
<sequence length="95" mass="10750">MLLQDPRLPELFERYPLLRQKLKSIFETTAEENSEISSNARHHGQPKAAKPPAQRIVRSLQNLEKELSSDNAERIGLKAFADLVVAVNSNQARKT</sequence>
<dbReference type="HOGENOM" id="CLU_2372827_0_0_1"/>
<feature type="region of interest" description="Disordered" evidence="1">
    <location>
        <begin position="29"/>
        <end position="53"/>
    </location>
</feature>
<dbReference type="GeneID" id="27328557"/>
<accession>A0A0D2BR17</accession>
<name>A0A0D2BR17_9EURO</name>
<protein>
    <submittedName>
        <fullName evidence="2">Uncharacterized protein</fullName>
    </submittedName>
</protein>
<dbReference type="STRING" id="91928.A0A0D2BR17"/>
<gene>
    <name evidence="2" type="ORF">PV08_01474</name>
</gene>
<organism evidence="2 3">
    <name type="scientific">Exophiala spinifera</name>
    <dbReference type="NCBI Taxonomy" id="91928"/>
    <lineage>
        <taxon>Eukaryota</taxon>
        <taxon>Fungi</taxon>
        <taxon>Dikarya</taxon>
        <taxon>Ascomycota</taxon>
        <taxon>Pezizomycotina</taxon>
        <taxon>Eurotiomycetes</taxon>
        <taxon>Chaetothyriomycetidae</taxon>
        <taxon>Chaetothyriales</taxon>
        <taxon>Herpotrichiellaceae</taxon>
        <taxon>Exophiala</taxon>
    </lineage>
</organism>
<dbReference type="RefSeq" id="XP_016241111.1">
    <property type="nucleotide sequence ID" value="XM_016375835.1"/>
</dbReference>
<dbReference type="OrthoDB" id="18412at2759"/>
<dbReference type="AlphaFoldDB" id="A0A0D2BR17"/>
<dbReference type="Proteomes" id="UP000053328">
    <property type="component" value="Unassembled WGS sequence"/>
</dbReference>
<evidence type="ECO:0000313" key="3">
    <source>
        <dbReference type="Proteomes" id="UP000053328"/>
    </source>
</evidence>
<proteinExistence type="predicted"/>
<dbReference type="EMBL" id="KN847492">
    <property type="protein sequence ID" value="KIW20895.1"/>
    <property type="molecule type" value="Genomic_DNA"/>
</dbReference>
<keyword evidence="3" id="KW-1185">Reference proteome</keyword>
<evidence type="ECO:0000313" key="2">
    <source>
        <dbReference type="EMBL" id="KIW20895.1"/>
    </source>
</evidence>
<evidence type="ECO:0000256" key="1">
    <source>
        <dbReference type="SAM" id="MobiDB-lite"/>
    </source>
</evidence>